<gene>
    <name evidence="11" type="ORF">Ga0080574_TMP3702</name>
</gene>
<evidence type="ECO:0000256" key="4">
    <source>
        <dbReference type="ARBA" id="ARBA00022519"/>
    </source>
</evidence>
<dbReference type="RefSeq" id="WP_076703175.1">
    <property type="nucleotide sequence ID" value="NZ_CP015093.1"/>
</dbReference>
<protein>
    <submittedName>
        <fullName evidence="11">Type IV pilus biogenesis</fullName>
    </submittedName>
</protein>
<evidence type="ECO:0000313" key="11">
    <source>
        <dbReference type="EMBL" id="APZ54036.1"/>
    </source>
</evidence>
<evidence type="ECO:0000256" key="5">
    <source>
        <dbReference type="ARBA" id="ARBA00022692"/>
    </source>
</evidence>
<feature type="compositionally biased region" description="Pro residues" evidence="9">
    <location>
        <begin position="65"/>
        <end position="82"/>
    </location>
</feature>
<evidence type="ECO:0000256" key="7">
    <source>
        <dbReference type="ARBA" id="ARBA00022989"/>
    </source>
</evidence>
<dbReference type="OrthoDB" id="7871190at2"/>
<keyword evidence="2" id="KW-0813">Transport</keyword>
<dbReference type="GO" id="GO:0015031">
    <property type="term" value="P:protein transport"/>
    <property type="evidence" value="ECO:0007669"/>
    <property type="project" value="UniProtKB-KW"/>
</dbReference>
<proteinExistence type="predicted"/>
<keyword evidence="3" id="KW-1003">Cell membrane</keyword>
<keyword evidence="5" id="KW-0812">Transmembrane</keyword>
<dbReference type="EMBL" id="CP015093">
    <property type="protein sequence ID" value="APZ54036.1"/>
    <property type="molecule type" value="Genomic_DNA"/>
</dbReference>
<evidence type="ECO:0000256" key="1">
    <source>
        <dbReference type="ARBA" id="ARBA00004533"/>
    </source>
</evidence>
<evidence type="ECO:0000256" key="8">
    <source>
        <dbReference type="ARBA" id="ARBA00023136"/>
    </source>
</evidence>
<dbReference type="GO" id="GO:0005886">
    <property type="term" value="C:plasma membrane"/>
    <property type="evidence" value="ECO:0007669"/>
    <property type="project" value="UniProtKB-SubCell"/>
</dbReference>
<sequence>MRILATLCTLAALAAAGWSGVVLWQELDTRTAAAQPVPAGVILTEAAATAPPAPPRRWPALFGEPQPPAPPAPAEPTPPAAAKPPLESLGYRLNGVVRSGNKVWAIVSHPAGEQLVRGGDRLGEGILIDRIDTEGMWISRDGDTPELLAFPE</sequence>
<dbReference type="Pfam" id="PF11356">
    <property type="entry name" value="T2SSC"/>
    <property type="match status" value="1"/>
</dbReference>
<evidence type="ECO:0000313" key="12">
    <source>
        <dbReference type="Proteomes" id="UP000187059"/>
    </source>
</evidence>
<keyword evidence="12" id="KW-1185">Reference proteome</keyword>
<keyword evidence="8" id="KW-0472">Membrane</keyword>
<feature type="domain" description="Type II secretion system protein GspC N-terminal" evidence="10">
    <location>
        <begin position="10"/>
        <end position="146"/>
    </location>
</feature>
<evidence type="ECO:0000256" key="2">
    <source>
        <dbReference type="ARBA" id="ARBA00022448"/>
    </source>
</evidence>
<dbReference type="AlphaFoldDB" id="A0A1P8UXG0"/>
<dbReference type="KEGG" id="paby:Ga0080574_TMP3702"/>
<keyword evidence="7" id="KW-1133">Transmembrane helix</keyword>
<name>A0A1P8UXG0_9RHOB</name>
<dbReference type="Proteomes" id="UP000187059">
    <property type="component" value="Chromosome"/>
</dbReference>
<dbReference type="STRING" id="1250539.Ga0080574_TMP3702"/>
<evidence type="ECO:0000256" key="3">
    <source>
        <dbReference type="ARBA" id="ARBA00022475"/>
    </source>
</evidence>
<accession>A0A1P8UXG0</accession>
<keyword evidence="4" id="KW-0997">Cell inner membrane</keyword>
<comment type="subcellular location">
    <subcellularLocation>
        <location evidence="1">Cell inner membrane</location>
    </subcellularLocation>
</comment>
<feature type="region of interest" description="Disordered" evidence="9">
    <location>
        <begin position="50"/>
        <end position="85"/>
    </location>
</feature>
<evidence type="ECO:0000259" key="10">
    <source>
        <dbReference type="Pfam" id="PF11356"/>
    </source>
</evidence>
<evidence type="ECO:0000256" key="9">
    <source>
        <dbReference type="SAM" id="MobiDB-lite"/>
    </source>
</evidence>
<keyword evidence="6" id="KW-0653">Protein transport</keyword>
<organism evidence="11 12">
    <name type="scientific">Salipiger abyssi</name>
    <dbReference type="NCBI Taxonomy" id="1250539"/>
    <lineage>
        <taxon>Bacteria</taxon>
        <taxon>Pseudomonadati</taxon>
        <taxon>Pseudomonadota</taxon>
        <taxon>Alphaproteobacteria</taxon>
        <taxon>Rhodobacterales</taxon>
        <taxon>Roseobacteraceae</taxon>
        <taxon>Salipiger</taxon>
    </lineage>
</organism>
<evidence type="ECO:0000256" key="6">
    <source>
        <dbReference type="ARBA" id="ARBA00022927"/>
    </source>
</evidence>
<dbReference type="InterPro" id="IPR024961">
    <property type="entry name" value="T2SS_GspC_N"/>
</dbReference>
<reference evidence="11 12" key="1">
    <citation type="submission" date="2016-04" db="EMBL/GenBank/DDBJ databases">
        <title>Deep-sea bacteria in the southern Pacific.</title>
        <authorList>
            <person name="Tang K."/>
        </authorList>
    </citation>
    <scope>NUCLEOTIDE SEQUENCE [LARGE SCALE GENOMIC DNA]</scope>
    <source>
        <strain evidence="11 12">JLT2014</strain>
    </source>
</reference>